<dbReference type="Pfam" id="PF03382">
    <property type="entry name" value="DUF285"/>
    <property type="match status" value="1"/>
</dbReference>
<dbReference type="NCBIfam" id="TIGR02167">
    <property type="entry name" value="Liste_lipo_26"/>
    <property type="match status" value="5"/>
</dbReference>
<feature type="domain" description="PKD" evidence="1">
    <location>
        <begin position="76"/>
        <end position="109"/>
    </location>
</feature>
<dbReference type="InterPro" id="IPR005046">
    <property type="entry name" value="DUF285"/>
</dbReference>
<dbReference type="STRING" id="558155.SAMN04487911_105161"/>
<dbReference type="AlphaFoldDB" id="A0A1M6DWN6"/>
<sequence length="298" mass="33853">MDKKAICRNLKLKSMSVKETSFNNELHGEKAVFGSTVQGGKVNNSKDFITVWKTDNFGKSLSNQICLPTGLGRFHYTVDWGDGSIDTEVYTESTTHTYQEPGVYTVRISGDFPHLYFPSHSDSEKLLSVEQWGSQQWVSMYYSFYKCSNMVINAKDVPDLSLVTNMSCMFYEAKAFNQDIGAWDVSNVTNMTGMFFNAFSFNQDIGSWNVGKVTNMSKMFFNAYSFNQDIGSWDVASVKTMSMMFYGAKAFNQDIGRWNVGAVTDMAYMFYEANGFQQDISRWDLSKVTNKPKMQMSV</sequence>
<dbReference type="InterPro" id="IPR000601">
    <property type="entry name" value="PKD_dom"/>
</dbReference>
<dbReference type="CDD" id="cd00146">
    <property type="entry name" value="PKD"/>
    <property type="match status" value="1"/>
</dbReference>
<dbReference type="EMBL" id="FQYX01000005">
    <property type="protein sequence ID" value="SHI77563.1"/>
    <property type="molecule type" value="Genomic_DNA"/>
</dbReference>
<gene>
    <name evidence="2" type="ORF">SAMN04487911_105161</name>
</gene>
<dbReference type="PROSITE" id="PS50093">
    <property type="entry name" value="PKD"/>
    <property type="match status" value="1"/>
</dbReference>
<reference evidence="2 3" key="1">
    <citation type="submission" date="2016-11" db="EMBL/GenBank/DDBJ databases">
        <authorList>
            <person name="Jaros S."/>
            <person name="Januszkiewicz K."/>
            <person name="Wedrychowicz H."/>
        </authorList>
    </citation>
    <scope>NUCLEOTIDE SEQUENCE [LARGE SCALE GENOMIC DNA]</scope>
    <source>
        <strain evidence="2 3">CGMCC 1.8863</strain>
    </source>
</reference>
<dbReference type="InterPro" id="IPR013783">
    <property type="entry name" value="Ig-like_fold"/>
</dbReference>
<dbReference type="Gene3D" id="2.60.40.10">
    <property type="entry name" value="Immunoglobulins"/>
    <property type="match status" value="1"/>
</dbReference>
<dbReference type="Proteomes" id="UP000184231">
    <property type="component" value="Unassembled WGS sequence"/>
</dbReference>
<dbReference type="InterPro" id="IPR011889">
    <property type="entry name" value="Liste_lipo_26"/>
</dbReference>
<evidence type="ECO:0000259" key="1">
    <source>
        <dbReference type="PROSITE" id="PS50093"/>
    </source>
</evidence>
<proteinExistence type="predicted"/>
<protein>
    <submittedName>
        <fullName evidence="2">Surface protein</fullName>
    </submittedName>
</protein>
<organism evidence="2 3">
    <name type="scientific">Arenibacter nanhaiticus</name>
    <dbReference type="NCBI Taxonomy" id="558155"/>
    <lineage>
        <taxon>Bacteria</taxon>
        <taxon>Pseudomonadati</taxon>
        <taxon>Bacteroidota</taxon>
        <taxon>Flavobacteriia</taxon>
        <taxon>Flavobacteriales</taxon>
        <taxon>Flavobacteriaceae</taxon>
        <taxon>Arenibacter</taxon>
    </lineage>
</organism>
<dbReference type="OrthoDB" id="9813840at2"/>
<name>A0A1M6DWN6_9FLAO</name>
<evidence type="ECO:0000313" key="3">
    <source>
        <dbReference type="Proteomes" id="UP000184231"/>
    </source>
</evidence>
<dbReference type="SUPFAM" id="SSF49299">
    <property type="entry name" value="PKD domain"/>
    <property type="match status" value="1"/>
</dbReference>
<keyword evidence="3" id="KW-1185">Reference proteome</keyword>
<accession>A0A1M6DWN6</accession>
<evidence type="ECO:0000313" key="2">
    <source>
        <dbReference type="EMBL" id="SHI77563.1"/>
    </source>
</evidence>
<dbReference type="InterPro" id="IPR035986">
    <property type="entry name" value="PKD_dom_sf"/>
</dbReference>